<gene>
    <name evidence="2" type="ORF">NDU88_001883</name>
</gene>
<sequence length="123" mass="14245">MTAHTKKERTLKEMLSKPTDIKMGGESSPPEQEWPPDGNRREDQVIHPFLEALFTSLREDLQVVLSQDLKEVLHEVTELGDRVSSIEDRETACDEDIELLQQEDLRLRKQQIDLQAHAKELEN</sequence>
<accession>A0AAV7T0H5</accession>
<dbReference type="Proteomes" id="UP001066276">
    <property type="component" value="Chromosome 4_1"/>
</dbReference>
<evidence type="ECO:0000256" key="1">
    <source>
        <dbReference type="SAM" id="MobiDB-lite"/>
    </source>
</evidence>
<organism evidence="2 3">
    <name type="scientific">Pleurodeles waltl</name>
    <name type="common">Iberian ribbed newt</name>
    <dbReference type="NCBI Taxonomy" id="8319"/>
    <lineage>
        <taxon>Eukaryota</taxon>
        <taxon>Metazoa</taxon>
        <taxon>Chordata</taxon>
        <taxon>Craniata</taxon>
        <taxon>Vertebrata</taxon>
        <taxon>Euteleostomi</taxon>
        <taxon>Amphibia</taxon>
        <taxon>Batrachia</taxon>
        <taxon>Caudata</taxon>
        <taxon>Salamandroidea</taxon>
        <taxon>Salamandridae</taxon>
        <taxon>Pleurodelinae</taxon>
        <taxon>Pleurodeles</taxon>
    </lineage>
</organism>
<reference evidence="2" key="1">
    <citation type="journal article" date="2022" name="bioRxiv">
        <title>Sequencing and chromosome-scale assembly of the giantPleurodeles waltlgenome.</title>
        <authorList>
            <person name="Brown T."/>
            <person name="Elewa A."/>
            <person name="Iarovenko S."/>
            <person name="Subramanian E."/>
            <person name="Araus A.J."/>
            <person name="Petzold A."/>
            <person name="Susuki M."/>
            <person name="Suzuki K.-i.T."/>
            <person name="Hayashi T."/>
            <person name="Toyoda A."/>
            <person name="Oliveira C."/>
            <person name="Osipova E."/>
            <person name="Leigh N.D."/>
            <person name="Simon A."/>
            <person name="Yun M.H."/>
        </authorList>
    </citation>
    <scope>NUCLEOTIDE SEQUENCE</scope>
    <source>
        <strain evidence="2">20211129_DDA</strain>
        <tissue evidence="2">Liver</tissue>
    </source>
</reference>
<evidence type="ECO:0000313" key="3">
    <source>
        <dbReference type="Proteomes" id="UP001066276"/>
    </source>
</evidence>
<keyword evidence="3" id="KW-1185">Reference proteome</keyword>
<dbReference type="EMBL" id="JANPWB010000007">
    <property type="protein sequence ID" value="KAJ1170002.1"/>
    <property type="molecule type" value="Genomic_DNA"/>
</dbReference>
<protein>
    <submittedName>
        <fullName evidence="2">Uncharacterized protein</fullName>
    </submittedName>
</protein>
<feature type="region of interest" description="Disordered" evidence="1">
    <location>
        <begin position="1"/>
        <end position="41"/>
    </location>
</feature>
<proteinExistence type="predicted"/>
<evidence type="ECO:0000313" key="2">
    <source>
        <dbReference type="EMBL" id="KAJ1170002.1"/>
    </source>
</evidence>
<name>A0AAV7T0H5_PLEWA</name>
<dbReference type="AlphaFoldDB" id="A0AAV7T0H5"/>
<comment type="caution">
    <text evidence="2">The sequence shown here is derived from an EMBL/GenBank/DDBJ whole genome shotgun (WGS) entry which is preliminary data.</text>
</comment>